<evidence type="ECO:0000256" key="4">
    <source>
        <dbReference type="ARBA" id="ARBA00022842"/>
    </source>
</evidence>
<dbReference type="AlphaFoldDB" id="A0AA38HKI7"/>
<keyword evidence="8" id="KW-1185">Reference proteome</keyword>
<dbReference type="Gene3D" id="3.40.50.920">
    <property type="match status" value="1"/>
</dbReference>
<keyword evidence="4" id="KW-0460">Magnesium</keyword>
<comment type="cofactor">
    <cofactor evidence="1">
        <name>thiamine diphosphate</name>
        <dbReference type="ChEBI" id="CHEBI:58937"/>
    </cofactor>
</comment>
<evidence type="ECO:0000313" key="8">
    <source>
        <dbReference type="Proteomes" id="UP001168821"/>
    </source>
</evidence>
<evidence type="ECO:0000259" key="6">
    <source>
        <dbReference type="SMART" id="SM00861"/>
    </source>
</evidence>
<reference evidence="7" key="1">
    <citation type="journal article" date="2023" name="G3 (Bethesda)">
        <title>Whole genome assemblies of Zophobas morio and Tenebrio molitor.</title>
        <authorList>
            <person name="Kaur S."/>
            <person name="Stinson S.A."/>
            <person name="diCenzo G.C."/>
        </authorList>
    </citation>
    <scope>NUCLEOTIDE SEQUENCE</scope>
    <source>
        <strain evidence="7">QUZm001</strain>
    </source>
</reference>
<feature type="domain" description="Transketolase-like pyrimidine-binding" evidence="6">
    <location>
        <begin position="1"/>
        <end position="113"/>
    </location>
</feature>
<dbReference type="InterPro" id="IPR029061">
    <property type="entry name" value="THDP-binding"/>
</dbReference>
<dbReference type="Proteomes" id="UP001168821">
    <property type="component" value="Unassembled WGS sequence"/>
</dbReference>
<sequence>MAAINNGIALHGGLQPVASGFFVFADYMKGAIRMSAISKLPSLYVFTHDSLAVGEDGPTHQPIEQLAMLRSIPNISVYRPCDMAETIASYNSALLDRARPSVIVATRQNLMELEHEDVIDDVKKGAYIISEEKNATITLIATGSEVKLALDVKTLLADAGLKAKVVSMPNMNLFMEQPKAYQDQIISPETKRFSFELGSTFG</sequence>
<dbReference type="SUPFAM" id="SSF52518">
    <property type="entry name" value="Thiamin diphosphate-binding fold (THDP-binding)"/>
    <property type="match status" value="1"/>
</dbReference>
<dbReference type="GO" id="GO:0006098">
    <property type="term" value="P:pentose-phosphate shunt"/>
    <property type="evidence" value="ECO:0007669"/>
    <property type="project" value="TreeGrafter"/>
</dbReference>
<dbReference type="GO" id="GO:0046872">
    <property type="term" value="F:metal ion binding"/>
    <property type="evidence" value="ECO:0007669"/>
    <property type="project" value="UniProtKB-KW"/>
</dbReference>
<keyword evidence="3" id="KW-0479">Metal-binding</keyword>
<dbReference type="PANTHER" id="PTHR43522">
    <property type="entry name" value="TRANSKETOLASE"/>
    <property type="match status" value="1"/>
</dbReference>
<organism evidence="7 8">
    <name type="scientific">Zophobas morio</name>
    <dbReference type="NCBI Taxonomy" id="2755281"/>
    <lineage>
        <taxon>Eukaryota</taxon>
        <taxon>Metazoa</taxon>
        <taxon>Ecdysozoa</taxon>
        <taxon>Arthropoda</taxon>
        <taxon>Hexapoda</taxon>
        <taxon>Insecta</taxon>
        <taxon>Pterygota</taxon>
        <taxon>Neoptera</taxon>
        <taxon>Endopterygota</taxon>
        <taxon>Coleoptera</taxon>
        <taxon>Polyphaga</taxon>
        <taxon>Cucujiformia</taxon>
        <taxon>Tenebrionidae</taxon>
        <taxon>Zophobas</taxon>
    </lineage>
</organism>
<dbReference type="Pfam" id="PF22613">
    <property type="entry name" value="Transketolase_C_1"/>
    <property type="match status" value="1"/>
</dbReference>
<dbReference type="PROSITE" id="PS00802">
    <property type="entry name" value="TRANSKETOLASE_2"/>
    <property type="match status" value="1"/>
</dbReference>
<dbReference type="InterPro" id="IPR005475">
    <property type="entry name" value="Transketolase-like_Pyr-bd"/>
</dbReference>
<evidence type="ECO:0000256" key="2">
    <source>
        <dbReference type="ARBA" id="ARBA00022679"/>
    </source>
</evidence>
<keyword evidence="2" id="KW-0808">Transferase</keyword>
<dbReference type="GO" id="GO:0004802">
    <property type="term" value="F:transketolase activity"/>
    <property type="evidence" value="ECO:0007669"/>
    <property type="project" value="TreeGrafter"/>
</dbReference>
<dbReference type="InterPro" id="IPR055152">
    <property type="entry name" value="Transketolase-like_C_2"/>
</dbReference>
<accession>A0AA38HKI7</accession>
<dbReference type="Gene3D" id="3.40.50.970">
    <property type="match status" value="1"/>
</dbReference>
<evidence type="ECO:0000256" key="3">
    <source>
        <dbReference type="ARBA" id="ARBA00022723"/>
    </source>
</evidence>
<evidence type="ECO:0000256" key="5">
    <source>
        <dbReference type="ARBA" id="ARBA00023052"/>
    </source>
</evidence>
<evidence type="ECO:0000256" key="1">
    <source>
        <dbReference type="ARBA" id="ARBA00001964"/>
    </source>
</evidence>
<dbReference type="EMBL" id="JALNTZ010000111">
    <property type="protein sequence ID" value="KAJ3636426.1"/>
    <property type="molecule type" value="Genomic_DNA"/>
</dbReference>
<evidence type="ECO:0000313" key="7">
    <source>
        <dbReference type="EMBL" id="KAJ3636426.1"/>
    </source>
</evidence>
<dbReference type="PANTHER" id="PTHR43522:SF2">
    <property type="entry name" value="TRANSKETOLASE 1-RELATED"/>
    <property type="match status" value="1"/>
</dbReference>
<dbReference type="SMART" id="SM00861">
    <property type="entry name" value="Transket_pyr"/>
    <property type="match status" value="1"/>
</dbReference>
<comment type="caution">
    <text evidence="7">The sequence shown here is derived from an EMBL/GenBank/DDBJ whole genome shotgun (WGS) entry which is preliminary data.</text>
</comment>
<dbReference type="InterPro" id="IPR009014">
    <property type="entry name" value="Transketo_C/PFOR_II"/>
</dbReference>
<dbReference type="SUPFAM" id="SSF52922">
    <property type="entry name" value="TK C-terminal domain-like"/>
    <property type="match status" value="1"/>
</dbReference>
<gene>
    <name evidence="7" type="ORF">Zmor_003949</name>
</gene>
<dbReference type="InterPro" id="IPR020826">
    <property type="entry name" value="Transketolase_BS"/>
</dbReference>
<dbReference type="CDD" id="cd07033">
    <property type="entry name" value="TPP_PYR_DXS_TK_like"/>
    <property type="match status" value="1"/>
</dbReference>
<protein>
    <recommendedName>
        <fullName evidence="6">Transketolase-like pyrimidine-binding domain-containing protein</fullName>
    </recommendedName>
</protein>
<dbReference type="Pfam" id="PF02779">
    <property type="entry name" value="Transket_pyr"/>
    <property type="match status" value="1"/>
</dbReference>
<dbReference type="InterPro" id="IPR033247">
    <property type="entry name" value="Transketolase_fam"/>
</dbReference>
<name>A0AA38HKI7_9CUCU</name>
<proteinExistence type="predicted"/>
<dbReference type="GO" id="GO:0005829">
    <property type="term" value="C:cytosol"/>
    <property type="evidence" value="ECO:0007669"/>
    <property type="project" value="TreeGrafter"/>
</dbReference>
<keyword evidence="5" id="KW-0786">Thiamine pyrophosphate</keyword>